<keyword evidence="3" id="KW-1185">Reference proteome</keyword>
<dbReference type="PANTHER" id="PTHR38011:SF11">
    <property type="entry name" value="2,5-DIAMINO-6-RIBOSYLAMINO-4(3H)-PYRIMIDINONE 5'-PHOSPHATE REDUCTASE"/>
    <property type="match status" value="1"/>
</dbReference>
<accession>A0A022KR32</accession>
<dbReference type="Pfam" id="PF01872">
    <property type="entry name" value="RibD_C"/>
    <property type="match status" value="1"/>
</dbReference>
<dbReference type="Proteomes" id="UP000019754">
    <property type="component" value="Unassembled WGS sequence"/>
</dbReference>
<dbReference type="PANTHER" id="PTHR38011">
    <property type="entry name" value="DIHYDROFOLATE REDUCTASE FAMILY PROTEIN (AFU_ORTHOLOGUE AFUA_8G06820)"/>
    <property type="match status" value="1"/>
</dbReference>
<organism evidence="2 3">
    <name type="scientific">Brachybacterium muris UCD-AY4</name>
    <dbReference type="NCBI Taxonomy" id="1249481"/>
    <lineage>
        <taxon>Bacteria</taxon>
        <taxon>Bacillati</taxon>
        <taxon>Actinomycetota</taxon>
        <taxon>Actinomycetes</taxon>
        <taxon>Micrococcales</taxon>
        <taxon>Dermabacteraceae</taxon>
        <taxon>Brachybacterium</taxon>
    </lineage>
</organism>
<dbReference type="STRING" id="1249481.D641_0113990"/>
<dbReference type="Gene3D" id="3.40.430.10">
    <property type="entry name" value="Dihydrofolate Reductase, subunit A"/>
    <property type="match status" value="1"/>
</dbReference>
<dbReference type="RefSeq" id="WP_017824127.1">
    <property type="nucleotide sequence ID" value="NZ_AORC01000021.1"/>
</dbReference>
<evidence type="ECO:0000313" key="2">
    <source>
        <dbReference type="EMBL" id="EYT47899.1"/>
    </source>
</evidence>
<dbReference type="HOGENOM" id="CLU_043966_1_3_11"/>
<dbReference type="InterPro" id="IPR002734">
    <property type="entry name" value="RibDG_C"/>
</dbReference>
<proteinExistence type="predicted"/>
<feature type="domain" description="Bacterial bifunctional deaminase-reductase C-terminal" evidence="1">
    <location>
        <begin position="4"/>
        <end position="155"/>
    </location>
</feature>
<name>A0A022KR32_9MICO</name>
<reference evidence="2 3" key="1">
    <citation type="journal article" date="2013" name="Genome Announc.">
        <title>Draft genome sequence of an Actinobacterium, Brachybacterium muris strain UCD-AY4.</title>
        <authorList>
            <person name="Lo J.R."/>
            <person name="Lang J.M."/>
            <person name="Darling A.E."/>
            <person name="Eisen J.A."/>
            <person name="Coil D.A."/>
        </authorList>
    </citation>
    <scope>NUCLEOTIDE SEQUENCE [LARGE SCALE GENOMIC DNA]</scope>
    <source>
        <strain evidence="2 3">UCD-AY4</strain>
    </source>
</reference>
<comment type="caution">
    <text evidence="2">The sequence shown here is derived from an EMBL/GenBank/DDBJ whole genome shotgun (WGS) entry which is preliminary data.</text>
</comment>
<dbReference type="InterPro" id="IPR050765">
    <property type="entry name" value="Riboflavin_Biosynth_HTPR"/>
</dbReference>
<dbReference type="AlphaFoldDB" id="A0A022KR32"/>
<protein>
    <submittedName>
        <fullName evidence="2">Deaminase/reductase</fullName>
    </submittedName>
</protein>
<dbReference type="InterPro" id="IPR024072">
    <property type="entry name" value="DHFR-like_dom_sf"/>
</dbReference>
<evidence type="ECO:0000259" key="1">
    <source>
        <dbReference type="Pfam" id="PF01872"/>
    </source>
</evidence>
<sequence>MARLIYSVIASLDGYSADATGDFQWAAPDEEVHLAINEEMAQVGTYLHGRRMYETMPVWETDPSFAQGSPAATAFVPLWQEAQKIVYSTTLEDIWTSRTRLERRFGPAAVRELKASSDKDLTVDGPTLAAHALRQGLVDELHLILYPVVIGGGLAALPAGLHLDLHLTYQRRFTAGAVQLHYDIRRHSA</sequence>
<dbReference type="SUPFAM" id="SSF53597">
    <property type="entry name" value="Dihydrofolate reductase-like"/>
    <property type="match status" value="1"/>
</dbReference>
<dbReference type="GO" id="GO:0009231">
    <property type="term" value="P:riboflavin biosynthetic process"/>
    <property type="evidence" value="ECO:0007669"/>
    <property type="project" value="InterPro"/>
</dbReference>
<dbReference type="GO" id="GO:0008703">
    <property type="term" value="F:5-amino-6-(5-phosphoribosylamino)uracil reductase activity"/>
    <property type="evidence" value="ECO:0007669"/>
    <property type="project" value="InterPro"/>
</dbReference>
<gene>
    <name evidence="2" type="ORF">D641_0113990</name>
</gene>
<dbReference type="EMBL" id="AORC01000021">
    <property type="protein sequence ID" value="EYT47899.1"/>
    <property type="molecule type" value="Genomic_DNA"/>
</dbReference>
<evidence type="ECO:0000313" key="3">
    <source>
        <dbReference type="Proteomes" id="UP000019754"/>
    </source>
</evidence>
<dbReference type="OrthoDB" id="7342392at2"/>